<gene>
    <name evidence="2" type="ORF">N7456_000519</name>
</gene>
<dbReference type="PANTHER" id="PTHR42076">
    <property type="entry name" value="CYANOVIRIN-N HOMOLOG"/>
    <property type="match status" value="1"/>
</dbReference>
<dbReference type="SMART" id="SM01111">
    <property type="entry name" value="CVNH"/>
    <property type="match status" value="2"/>
</dbReference>
<dbReference type="OrthoDB" id="2441380at2759"/>
<dbReference type="EMBL" id="JAPQKH010000001">
    <property type="protein sequence ID" value="KAJ5116171.1"/>
    <property type="molecule type" value="Genomic_DNA"/>
</dbReference>
<organism evidence="2 3">
    <name type="scientific">Penicillium angulare</name>
    <dbReference type="NCBI Taxonomy" id="116970"/>
    <lineage>
        <taxon>Eukaryota</taxon>
        <taxon>Fungi</taxon>
        <taxon>Dikarya</taxon>
        <taxon>Ascomycota</taxon>
        <taxon>Pezizomycotina</taxon>
        <taxon>Eurotiomycetes</taxon>
        <taxon>Eurotiomycetidae</taxon>
        <taxon>Eurotiales</taxon>
        <taxon>Aspergillaceae</taxon>
        <taxon>Penicillium</taxon>
    </lineage>
</organism>
<comment type="caution">
    <text evidence="2">The sequence shown here is derived from an EMBL/GenBank/DDBJ whole genome shotgun (WGS) entry which is preliminary data.</text>
</comment>
<reference evidence="2" key="1">
    <citation type="submission" date="2022-11" db="EMBL/GenBank/DDBJ databases">
        <authorList>
            <person name="Petersen C."/>
        </authorList>
    </citation>
    <scope>NUCLEOTIDE SEQUENCE</scope>
    <source>
        <strain evidence="2">IBT 30069</strain>
    </source>
</reference>
<dbReference type="Proteomes" id="UP001149165">
    <property type="component" value="Unassembled WGS sequence"/>
</dbReference>
<evidence type="ECO:0000313" key="3">
    <source>
        <dbReference type="Proteomes" id="UP001149165"/>
    </source>
</evidence>
<dbReference type="Gene3D" id="2.30.60.10">
    <property type="entry name" value="Cyanovirin-N"/>
    <property type="match status" value="2"/>
</dbReference>
<name>A0A9W9GCB5_9EURO</name>
<protein>
    <submittedName>
        <fullName evidence="2">Cyanovirin-N</fullName>
    </submittedName>
</protein>
<keyword evidence="3" id="KW-1185">Reference proteome</keyword>
<dbReference type="SUPFAM" id="SSF51322">
    <property type="entry name" value="Cyanovirin-N"/>
    <property type="match status" value="2"/>
</dbReference>
<dbReference type="InterPro" id="IPR036673">
    <property type="entry name" value="Cyanovirin-N_sf"/>
</dbReference>
<feature type="domain" description="Cyanovirin-N" evidence="1">
    <location>
        <begin position="111"/>
        <end position="212"/>
    </location>
</feature>
<proteinExistence type="predicted"/>
<evidence type="ECO:0000313" key="2">
    <source>
        <dbReference type="EMBL" id="KAJ5116171.1"/>
    </source>
</evidence>
<dbReference type="PANTHER" id="PTHR42076:SF1">
    <property type="entry name" value="CYANOVIRIN-N DOMAIN-CONTAINING PROTEIN"/>
    <property type="match status" value="1"/>
</dbReference>
<sequence>MSPNFPPEAVDRISIRDNHILDAILKNDEQQIMVAQVDLNKYLGNVKGVLTWDRKGFATNAGPVRFAFEDEVPMLHVHLPEERHLFLESSIRLDERITIENGKFKVESNYTFNLDADNLRLERRYDLRATLKDDEGRPRESSIDLDEIIGQYNGKFVWGGQGFHRTAGKVDLVIENGRPILYARLRDFHRYWSDEKLDLSERIVNNHGYFQYIKSD</sequence>
<evidence type="ECO:0000259" key="1">
    <source>
        <dbReference type="SMART" id="SM01111"/>
    </source>
</evidence>
<feature type="domain" description="Cyanovirin-N" evidence="1">
    <location>
        <begin position="4"/>
        <end position="106"/>
    </location>
</feature>
<dbReference type="InterPro" id="IPR011058">
    <property type="entry name" value="Cyanovirin-N"/>
</dbReference>
<dbReference type="Pfam" id="PF08881">
    <property type="entry name" value="CVNH"/>
    <property type="match status" value="2"/>
</dbReference>
<reference evidence="2" key="2">
    <citation type="journal article" date="2023" name="IMA Fungus">
        <title>Comparative genomic study of the Penicillium genus elucidates a diverse pangenome and 15 lateral gene transfer events.</title>
        <authorList>
            <person name="Petersen C."/>
            <person name="Sorensen T."/>
            <person name="Nielsen M.R."/>
            <person name="Sondergaard T.E."/>
            <person name="Sorensen J.L."/>
            <person name="Fitzpatrick D.A."/>
            <person name="Frisvad J.C."/>
            <person name="Nielsen K.L."/>
        </authorList>
    </citation>
    <scope>NUCLEOTIDE SEQUENCE</scope>
    <source>
        <strain evidence="2">IBT 30069</strain>
    </source>
</reference>
<accession>A0A9W9GCB5</accession>
<dbReference type="AlphaFoldDB" id="A0A9W9GCB5"/>